<dbReference type="GeneID" id="93710242"/>
<accession>A0A1I5YSR8</accession>
<organism evidence="1 2">
    <name type="scientific">Priestia endophytica DSM 13796</name>
    <dbReference type="NCBI Taxonomy" id="1121089"/>
    <lineage>
        <taxon>Bacteria</taxon>
        <taxon>Bacillati</taxon>
        <taxon>Bacillota</taxon>
        <taxon>Bacilli</taxon>
        <taxon>Bacillales</taxon>
        <taxon>Bacillaceae</taxon>
        <taxon>Priestia</taxon>
    </lineage>
</organism>
<sequence length="82" mass="9421">MKTAKRLAFYDIAGARAQSAKTFDGKVYKLQGAVAVEHETGSIKRVADIYYDIRSVRDHNQRIMAKRRHKEEELKEVSHKSS</sequence>
<comment type="caution">
    <text evidence="1">The sequence shown here is derived from an EMBL/GenBank/DDBJ whole genome shotgun (WGS) entry which is preliminary data.</text>
</comment>
<keyword evidence="2" id="KW-1185">Reference proteome</keyword>
<evidence type="ECO:0000313" key="1">
    <source>
        <dbReference type="EMBL" id="SFQ47256.1"/>
    </source>
</evidence>
<dbReference type="Proteomes" id="UP000182762">
    <property type="component" value="Unassembled WGS sequence"/>
</dbReference>
<evidence type="ECO:0000313" key="2">
    <source>
        <dbReference type="Proteomes" id="UP000182762"/>
    </source>
</evidence>
<protein>
    <submittedName>
        <fullName evidence="1">Uncharacterized protein</fullName>
    </submittedName>
</protein>
<proteinExistence type="predicted"/>
<reference evidence="1 2" key="1">
    <citation type="submission" date="2016-10" db="EMBL/GenBank/DDBJ databases">
        <authorList>
            <person name="Varghese N."/>
            <person name="Submissions S."/>
        </authorList>
    </citation>
    <scope>NUCLEOTIDE SEQUENCE [LARGE SCALE GENOMIC DNA]</scope>
    <source>
        <strain evidence="1 2">DSM 13796</strain>
    </source>
</reference>
<dbReference type="RefSeq" id="WP_061804506.1">
    <property type="nucleotide sequence ID" value="NZ_FOXX01000003.1"/>
</dbReference>
<name>A0A1I5YSR8_9BACI</name>
<dbReference type="EMBL" id="FOXX01000003">
    <property type="protein sequence ID" value="SFQ47256.1"/>
    <property type="molecule type" value="Genomic_DNA"/>
</dbReference>
<gene>
    <name evidence="1" type="ORF">SAMN02745910_01539</name>
</gene>